<reference evidence="1 2" key="1">
    <citation type="journal article" date="2013" name="Nat. Commun.">
        <title>Genome sequence and functional genomic analysis of the oil-degrading bacterium Oleispira antarctica.</title>
        <authorList>
            <person name="Kube M."/>
            <person name="Chernikova T.N."/>
            <person name="Al-Ramahi Y."/>
            <person name="Beloqui A."/>
            <person name="Lopez-Cortez N."/>
            <person name="Guazzaroni M.E."/>
            <person name="Heipieper H.J."/>
            <person name="Klages S."/>
            <person name="Kotsyurbenko O.R."/>
            <person name="Langer I."/>
            <person name="Nechitaylo T.Y."/>
            <person name="Lunsdorf H."/>
            <person name="Fernandez M."/>
            <person name="Juarez S."/>
            <person name="Ciordia S."/>
            <person name="Singer A."/>
            <person name="Kagan O."/>
            <person name="Egorova O."/>
            <person name="Petit P.A."/>
            <person name="Stogios P."/>
            <person name="Kim Y."/>
            <person name="Tchigvintsev A."/>
            <person name="Flick R."/>
            <person name="Denaro R."/>
            <person name="Genovese M."/>
            <person name="Albar J.P."/>
            <person name="Reva O.N."/>
            <person name="Martinez-Gomariz M."/>
            <person name="Tran H."/>
            <person name="Ferrer M."/>
            <person name="Savchenko A."/>
            <person name="Yakunin A.F."/>
            <person name="Yakimov M.M."/>
            <person name="Golyshina O.V."/>
            <person name="Reinhardt R."/>
            <person name="Golyshin P.N."/>
        </authorList>
    </citation>
    <scope>NUCLEOTIDE SEQUENCE [LARGE SCALE GENOMIC DNA]</scope>
</reference>
<dbReference type="Pfam" id="PF17784">
    <property type="entry name" value="Sulfotransfer_4"/>
    <property type="match status" value="1"/>
</dbReference>
<evidence type="ECO:0000313" key="2">
    <source>
        <dbReference type="Proteomes" id="UP000032749"/>
    </source>
</evidence>
<organism evidence="1 2">
    <name type="scientific">Oleispira antarctica RB-8</name>
    <dbReference type="NCBI Taxonomy" id="698738"/>
    <lineage>
        <taxon>Bacteria</taxon>
        <taxon>Pseudomonadati</taxon>
        <taxon>Pseudomonadota</taxon>
        <taxon>Gammaproteobacteria</taxon>
        <taxon>Oceanospirillales</taxon>
        <taxon>Oceanospirillaceae</taxon>
        <taxon>Oleispira</taxon>
    </lineage>
</organism>
<proteinExistence type="predicted"/>
<evidence type="ECO:0000313" key="1">
    <source>
        <dbReference type="EMBL" id="CCK75477.1"/>
    </source>
</evidence>
<dbReference type="EMBL" id="FO203512">
    <property type="protein sequence ID" value="CCK75477.1"/>
    <property type="molecule type" value="Genomic_DNA"/>
</dbReference>
<name>R4YLG7_OLEAN</name>
<dbReference type="HOGENOM" id="CLU_084474_0_0_6"/>
<dbReference type="Gene3D" id="3.40.50.300">
    <property type="entry name" value="P-loop containing nucleotide triphosphate hydrolases"/>
    <property type="match status" value="1"/>
</dbReference>
<protein>
    <recommendedName>
        <fullName evidence="3">Sulfotransferase family protein</fullName>
    </recommendedName>
</protein>
<dbReference type="STRING" id="698738.OLEAN_C13010"/>
<dbReference type="InterPro" id="IPR040632">
    <property type="entry name" value="Sulfotransfer_4"/>
</dbReference>
<dbReference type="KEGG" id="oai:OLEAN_C13010"/>
<dbReference type="InterPro" id="IPR027417">
    <property type="entry name" value="P-loop_NTPase"/>
</dbReference>
<keyword evidence="2" id="KW-1185">Reference proteome</keyword>
<dbReference type="SUPFAM" id="SSF52540">
    <property type="entry name" value="P-loop containing nucleoside triphosphate hydrolases"/>
    <property type="match status" value="1"/>
</dbReference>
<dbReference type="Proteomes" id="UP000032749">
    <property type="component" value="Chromosome"/>
</dbReference>
<dbReference type="PATRIC" id="fig|698738.3.peg.1348"/>
<accession>R4YLG7</accession>
<dbReference type="OrthoDB" id="7855297at2"/>
<dbReference type="PANTHER" id="PTHR36978:SF4">
    <property type="entry name" value="P-LOOP CONTAINING NUCLEOSIDE TRIPHOSPHATE HYDROLASE PROTEIN"/>
    <property type="match status" value="1"/>
</dbReference>
<evidence type="ECO:0008006" key="3">
    <source>
        <dbReference type="Google" id="ProtNLM"/>
    </source>
</evidence>
<sequence length="219" mass="25400">MNKIFIIGLPRTGTTSISIAMLDYGFKVAHTAYTKQAFELADVLSDSPCFCDYPELDTLFPGSKFVYLDRALADWIPSIQMLLKKMYINLEPKAGIFNPILKRSFNEAFHLYIKNNSSKQLILNEQAFNEEHLATCYRTHKSQVLEYFAHRDDLLMINMSDKESLDTLLRFLDIPHDKDAQFPHVNIGKHVSGWREYKHPNKVNALSPGKDQRKFFDYK</sequence>
<dbReference type="AlphaFoldDB" id="R4YLG7"/>
<dbReference type="PANTHER" id="PTHR36978">
    <property type="entry name" value="P-LOOP CONTAINING NUCLEOTIDE TRIPHOSPHATE HYDROLASE"/>
    <property type="match status" value="1"/>
</dbReference>
<gene>
    <name evidence="1" type="ORF">OLEAN_C13010</name>
</gene>